<comment type="caution">
    <text evidence="1">The sequence shown here is derived from an EMBL/GenBank/DDBJ whole genome shotgun (WGS) entry which is preliminary data.</text>
</comment>
<name>A0A4Y2DJQ0_ARAVE</name>
<dbReference type="OrthoDB" id="6437576at2759"/>
<evidence type="ECO:0000313" key="1">
    <source>
        <dbReference type="EMBL" id="GBM16387.1"/>
    </source>
</evidence>
<sequence>MPQLESVSDCLLTCLVTDDTMSETADTNALRSAYYRPDFLAFILIGIDGNETAEQLAKDDRLLNNDSTYHISLFDTDAVAKSKLRKTSIKKSFQICKINEDRNITKTITRLRTSHFKGMGKDVNGVRTYVQSSHGPENELSPKSHL</sequence>
<dbReference type="EMBL" id="BGPR01000373">
    <property type="protein sequence ID" value="GBM16387.1"/>
    <property type="molecule type" value="Genomic_DNA"/>
</dbReference>
<organism evidence="1 2">
    <name type="scientific">Araneus ventricosus</name>
    <name type="common">Orbweaver spider</name>
    <name type="synonym">Epeira ventricosa</name>
    <dbReference type="NCBI Taxonomy" id="182803"/>
    <lineage>
        <taxon>Eukaryota</taxon>
        <taxon>Metazoa</taxon>
        <taxon>Ecdysozoa</taxon>
        <taxon>Arthropoda</taxon>
        <taxon>Chelicerata</taxon>
        <taxon>Arachnida</taxon>
        <taxon>Araneae</taxon>
        <taxon>Araneomorphae</taxon>
        <taxon>Entelegynae</taxon>
        <taxon>Araneoidea</taxon>
        <taxon>Araneidae</taxon>
        <taxon>Araneus</taxon>
    </lineage>
</organism>
<reference evidence="1 2" key="1">
    <citation type="journal article" date="2019" name="Sci. Rep.">
        <title>Orb-weaving spider Araneus ventricosus genome elucidates the spidroin gene catalogue.</title>
        <authorList>
            <person name="Kono N."/>
            <person name="Nakamura H."/>
            <person name="Ohtoshi R."/>
            <person name="Moran D.A.P."/>
            <person name="Shinohara A."/>
            <person name="Yoshida Y."/>
            <person name="Fujiwara M."/>
            <person name="Mori M."/>
            <person name="Tomita M."/>
            <person name="Arakawa K."/>
        </authorList>
    </citation>
    <scope>NUCLEOTIDE SEQUENCE [LARGE SCALE GENOMIC DNA]</scope>
</reference>
<dbReference type="AlphaFoldDB" id="A0A4Y2DJQ0"/>
<proteinExistence type="predicted"/>
<dbReference type="Proteomes" id="UP000499080">
    <property type="component" value="Unassembled WGS sequence"/>
</dbReference>
<keyword evidence="2" id="KW-1185">Reference proteome</keyword>
<protein>
    <submittedName>
        <fullName evidence="1">Uncharacterized protein</fullName>
    </submittedName>
</protein>
<gene>
    <name evidence="1" type="ORF">AVEN_129711_1</name>
</gene>
<evidence type="ECO:0000313" key="2">
    <source>
        <dbReference type="Proteomes" id="UP000499080"/>
    </source>
</evidence>
<accession>A0A4Y2DJQ0</accession>